<dbReference type="PANTHER" id="PTHR22722">
    <property type="entry name" value="LOW-DENSITY LIPOPROTEIN RECEPTOR-RELATED PROTEIN 2-RELATED"/>
    <property type="match status" value="1"/>
</dbReference>
<dbReference type="PROSITE" id="PS50068">
    <property type="entry name" value="LDLRA_2"/>
    <property type="match status" value="7"/>
</dbReference>
<dbReference type="SMART" id="SM00179">
    <property type="entry name" value="EGF_CA"/>
    <property type="match status" value="2"/>
</dbReference>
<dbReference type="GO" id="GO:0034362">
    <property type="term" value="C:low-density lipoprotein particle"/>
    <property type="evidence" value="ECO:0007669"/>
    <property type="project" value="UniProtKB-KW"/>
</dbReference>
<reference evidence="31" key="1">
    <citation type="journal article" date="2023" name="Science">
        <title>Genome structures resolve the early diversification of teleost fishes.</title>
        <authorList>
            <person name="Parey E."/>
            <person name="Louis A."/>
            <person name="Montfort J."/>
            <person name="Bouchez O."/>
            <person name="Roques C."/>
            <person name="Iampietro C."/>
            <person name="Lluch J."/>
            <person name="Castinel A."/>
            <person name="Donnadieu C."/>
            <person name="Desvignes T."/>
            <person name="Floi Bucao C."/>
            <person name="Jouanno E."/>
            <person name="Wen M."/>
            <person name="Mejri S."/>
            <person name="Dirks R."/>
            <person name="Jansen H."/>
            <person name="Henkel C."/>
            <person name="Chen W.J."/>
            <person name="Zahm M."/>
            <person name="Cabau C."/>
            <person name="Klopp C."/>
            <person name="Thompson A.W."/>
            <person name="Robinson-Rechavi M."/>
            <person name="Braasch I."/>
            <person name="Lecointre G."/>
            <person name="Bobe J."/>
            <person name="Postlethwait J.H."/>
            <person name="Berthelot C."/>
            <person name="Roest Crollius H."/>
            <person name="Guiguen Y."/>
        </authorList>
    </citation>
    <scope>NUCLEOTIDE SEQUENCE</scope>
    <source>
        <strain evidence="31">Concon-B</strain>
    </source>
</reference>
<evidence type="ECO:0000256" key="21">
    <source>
        <dbReference type="ARBA" id="ARBA00023176"/>
    </source>
</evidence>
<feature type="disulfide bond" evidence="25">
    <location>
        <begin position="201"/>
        <end position="213"/>
    </location>
</feature>
<evidence type="ECO:0000256" key="2">
    <source>
        <dbReference type="ARBA" id="ARBA00004600"/>
    </source>
</evidence>
<dbReference type="PROSITE" id="PS50026">
    <property type="entry name" value="EGF_3"/>
    <property type="match status" value="2"/>
</dbReference>
<evidence type="ECO:0000256" key="28">
    <source>
        <dbReference type="SAM" id="Phobius"/>
    </source>
</evidence>
<dbReference type="PANTHER" id="PTHR22722:SF15">
    <property type="entry name" value="LOW-DENSITY LIPOPROTEIN RECEPTOR-RELATED"/>
    <property type="match status" value="1"/>
</dbReference>
<evidence type="ECO:0000256" key="10">
    <source>
        <dbReference type="ARBA" id="ARBA00022583"/>
    </source>
</evidence>
<dbReference type="Gene3D" id="2.10.25.10">
    <property type="entry name" value="Laminin"/>
    <property type="match status" value="3"/>
</dbReference>
<keyword evidence="18 24" id="KW-1015">Disulfide bond</keyword>
<evidence type="ECO:0000256" key="20">
    <source>
        <dbReference type="ARBA" id="ARBA00023170"/>
    </source>
</evidence>
<evidence type="ECO:0000256" key="24">
    <source>
        <dbReference type="PROSITE-ProRule" id="PRU00076"/>
    </source>
</evidence>
<feature type="disulfide bond" evidence="25">
    <location>
        <begin position="32"/>
        <end position="44"/>
    </location>
</feature>
<dbReference type="PROSITE" id="PS01187">
    <property type="entry name" value="EGF_CA"/>
    <property type="match status" value="1"/>
</dbReference>
<proteinExistence type="inferred from homology"/>
<feature type="compositionally biased region" description="Low complexity" evidence="27">
    <location>
        <begin position="783"/>
        <end position="800"/>
    </location>
</feature>
<evidence type="ECO:0000256" key="17">
    <source>
        <dbReference type="ARBA" id="ARBA00023136"/>
    </source>
</evidence>
<keyword evidence="11 28" id="KW-0812">Transmembrane</keyword>
<keyword evidence="21" id="KW-0168">Coated pit</keyword>
<dbReference type="OrthoDB" id="664115at2759"/>
<feature type="transmembrane region" description="Helical" evidence="28">
    <location>
        <begin position="887"/>
        <end position="908"/>
    </location>
</feature>
<dbReference type="PROSITE" id="PS51120">
    <property type="entry name" value="LDLRB"/>
    <property type="match status" value="4"/>
</dbReference>
<feature type="disulfide bond" evidence="25">
    <location>
        <begin position="94"/>
        <end position="109"/>
    </location>
</feature>
<dbReference type="PROSITE" id="PS01186">
    <property type="entry name" value="EGF_2"/>
    <property type="match status" value="1"/>
</dbReference>
<dbReference type="SUPFAM" id="SSF63825">
    <property type="entry name" value="YWTD domain"/>
    <property type="match status" value="1"/>
</dbReference>
<feature type="disulfide bond" evidence="25">
    <location>
        <begin position="240"/>
        <end position="252"/>
    </location>
</feature>
<dbReference type="CDD" id="cd00112">
    <property type="entry name" value="LDLa"/>
    <property type="match status" value="6"/>
</dbReference>
<evidence type="ECO:0000256" key="3">
    <source>
        <dbReference type="ARBA" id="ARBA00004613"/>
    </source>
</evidence>
<feature type="disulfide bond" evidence="25">
    <location>
        <begin position="114"/>
        <end position="126"/>
    </location>
</feature>
<evidence type="ECO:0000256" key="1">
    <source>
        <dbReference type="ARBA" id="ARBA00004251"/>
    </source>
</evidence>
<evidence type="ECO:0000313" key="32">
    <source>
        <dbReference type="Proteomes" id="UP001152803"/>
    </source>
</evidence>
<dbReference type="GO" id="GO:0008203">
    <property type="term" value="P:cholesterol metabolic process"/>
    <property type="evidence" value="ECO:0007669"/>
    <property type="project" value="UniProtKB-KW"/>
</dbReference>
<dbReference type="GO" id="GO:0005905">
    <property type="term" value="C:clathrin-coated pit"/>
    <property type="evidence" value="ECO:0007669"/>
    <property type="project" value="UniProtKB-SubCell"/>
</dbReference>
<accession>A0A9Q1DXX1</accession>
<keyword evidence="20" id="KW-0675">Receptor</keyword>
<keyword evidence="29" id="KW-0732">Signal</keyword>
<feature type="disulfide bond" evidence="25">
    <location>
        <begin position="121"/>
        <end position="139"/>
    </location>
</feature>
<dbReference type="FunFam" id="2.120.10.30:FF:000002">
    <property type="entry name" value="low-density lipoprotein receptor isoform X1"/>
    <property type="match status" value="1"/>
</dbReference>
<dbReference type="InterPro" id="IPR000152">
    <property type="entry name" value="EGF-type_Asp/Asn_hydroxyl_site"/>
</dbReference>
<dbReference type="GO" id="GO:0043235">
    <property type="term" value="C:receptor complex"/>
    <property type="evidence" value="ECO:0007669"/>
    <property type="project" value="TreeGrafter"/>
</dbReference>
<keyword evidence="16" id="KW-0443">Lipid metabolism</keyword>
<dbReference type="InterPro" id="IPR036055">
    <property type="entry name" value="LDL_receptor-like_sf"/>
</dbReference>
<feature type="region of interest" description="Disordered" evidence="27">
    <location>
        <begin position="720"/>
        <end position="858"/>
    </location>
</feature>
<keyword evidence="14 28" id="KW-1133">Transmembrane helix</keyword>
<keyword evidence="22" id="KW-0325">Glycoprotein</keyword>
<dbReference type="EMBL" id="JAFJMO010000002">
    <property type="protein sequence ID" value="KAJ8283776.1"/>
    <property type="molecule type" value="Genomic_DNA"/>
</dbReference>
<dbReference type="InterPro" id="IPR000742">
    <property type="entry name" value="EGF"/>
</dbReference>
<dbReference type="SUPFAM" id="SSF57184">
    <property type="entry name" value="Growth factor receptor domain"/>
    <property type="match status" value="1"/>
</dbReference>
<evidence type="ECO:0000256" key="18">
    <source>
        <dbReference type="ARBA" id="ARBA00023157"/>
    </source>
</evidence>
<keyword evidence="23" id="KW-0753">Steroid metabolism</keyword>
<comment type="similarity">
    <text evidence="4">Belongs to the LDLR family.</text>
</comment>
<feature type="disulfide bond" evidence="25">
    <location>
        <begin position="39"/>
        <end position="57"/>
    </location>
</feature>
<evidence type="ECO:0000256" key="22">
    <source>
        <dbReference type="ARBA" id="ARBA00023180"/>
    </source>
</evidence>
<feature type="disulfide bond" evidence="25">
    <location>
        <begin position="133"/>
        <end position="148"/>
    </location>
</feature>
<dbReference type="FunFam" id="4.10.400.10:FF:000124">
    <property type="entry name" value="Low density lipoprotein receptor"/>
    <property type="match status" value="1"/>
</dbReference>
<dbReference type="InterPro" id="IPR000033">
    <property type="entry name" value="LDLR_classB_rpt"/>
</dbReference>
<feature type="disulfide bond" evidence="25">
    <location>
        <begin position="220"/>
        <end position="235"/>
    </location>
</feature>
<dbReference type="PROSITE" id="PS01209">
    <property type="entry name" value="LDLRA_1"/>
    <property type="match status" value="5"/>
</dbReference>
<evidence type="ECO:0000256" key="14">
    <source>
        <dbReference type="ARBA" id="ARBA00022989"/>
    </source>
</evidence>
<dbReference type="GO" id="GO:0016324">
    <property type="term" value="C:apical plasma membrane"/>
    <property type="evidence" value="ECO:0007669"/>
    <property type="project" value="TreeGrafter"/>
</dbReference>
<evidence type="ECO:0000313" key="31">
    <source>
        <dbReference type="EMBL" id="KAJ8283776.1"/>
    </source>
</evidence>
<dbReference type="InterPro" id="IPR002172">
    <property type="entry name" value="LDrepeatLR_classA_rpt"/>
</dbReference>
<dbReference type="FunFam" id="4.10.400.10:FF:000113">
    <property type="entry name" value="Low-density lipoprotein receptor-related protein 8"/>
    <property type="match status" value="1"/>
</dbReference>
<feature type="signal peptide" evidence="29">
    <location>
        <begin position="1"/>
        <end position="29"/>
    </location>
</feature>
<dbReference type="Pfam" id="PF00058">
    <property type="entry name" value="Ldl_recept_b"/>
    <property type="match status" value="5"/>
</dbReference>
<dbReference type="GO" id="GO:0006869">
    <property type="term" value="P:lipid transport"/>
    <property type="evidence" value="ECO:0007669"/>
    <property type="project" value="UniProtKB-KW"/>
</dbReference>
<evidence type="ECO:0000256" key="7">
    <source>
        <dbReference type="ARBA" id="ARBA00022525"/>
    </source>
</evidence>
<feature type="domain" description="EGF-like" evidence="30">
    <location>
        <begin position="358"/>
        <end position="394"/>
    </location>
</feature>
<evidence type="ECO:0000256" key="13">
    <source>
        <dbReference type="ARBA" id="ARBA00022737"/>
    </source>
</evidence>
<gene>
    <name evidence="31" type="ORF">COCON_G00026260</name>
</gene>
<feature type="disulfide bond" evidence="25">
    <location>
        <begin position="288"/>
        <end position="306"/>
    </location>
</feature>
<dbReference type="AlphaFoldDB" id="A0A9Q1DXX1"/>
<dbReference type="InterPro" id="IPR023415">
    <property type="entry name" value="LDLR_class-A_CS"/>
</dbReference>
<sequence>MLITARLQSVQLYLCCLVFLVNYFVQSHASACRARQFQCGNGKCVTSSWVCDDGDDCGDGTDELPATCLAKTCKPTEFACGGRLNRCVPSRWRCDSKPDCENGADEENCEPKKCTDDEFQCKSGQCVSVSFVCDEDVDCLDGSDEDSCPASTCSSTSFRCNNSQCVPRLWVCDGDVDCPDGSDESAQSCQGKAPPVRTRICSQQEFQCTSGECIHSSWKCDGGADCNDHSDEANCSKPTCRPDEFQCSDGTCIHGSRQCDLVHDCRDLSDELGCAMTQACEGPARFKCRNGECISMDQVCNRRRDCRDWSDEPLKDCATNECLANNGGCSHICKDLKIGFECLCPAGFTLVDTKQCEDIDECANPDICSQTCVNLEGSYKCTCEDGYQLDPRTNACKLIDVDIPYLFFTNRHEVRRMTLDRREYTRFIPRLKNVVALDMEIPTHRVYWSDLSQKKIYSTNMDTANDPTFHNTVIETDIGAAEGIAVDWIHGNIYWTDSIYGTISVASSDGSRRKTLVKQGLAKPRAIVVDPHHNFMYWTDWGDPAKIEKGGLNGADRTPLVTDNIVWPNGITLDMINQRLYWVDSKMHTLSSIGIQGESRHTLIFDEHKLAHPLSLTVFEDTVFWTDIGNNAILSANRLTGSDISALVEDLASPEDIVLYHNHKQPSGKNWCKESTLVNGGCEFLCLPAPQINSHSPKYTCACPDDMMLGPDMRKCVPAVETPVPPAKPEGAATTPKAAAKTTPRTPAKATPTTPPRTPAKATPTTPPRTPAKAMPTTPPRTPVKTTPTTQPRTPVKTTPTTPPRIPAKTTPKTAPSTPAKTTAKQPQHAPTIPATTAAPATTPAPPLPRITPANPTTTKIPQLTPHQGNLNVIVPTPMGAQASHTALYIFLPIVLLCLVACAAVLLWRHWKLKNTVSINFVNPVYQKTTEDEVRICRNNSQEGYTYPSRQMVSLDEDMA</sequence>
<feature type="disulfide bond" evidence="25">
    <location>
        <begin position="247"/>
        <end position="265"/>
    </location>
</feature>
<name>A0A9Q1DXX1_CONCO</name>
<keyword evidence="7" id="KW-0964">Secreted</keyword>
<dbReference type="SMART" id="SM00135">
    <property type="entry name" value="LY"/>
    <property type="match status" value="5"/>
</dbReference>
<dbReference type="Gene3D" id="2.120.10.30">
    <property type="entry name" value="TolB, C-terminal domain"/>
    <property type="match status" value="1"/>
</dbReference>
<dbReference type="InterPro" id="IPR018097">
    <property type="entry name" value="EGF_Ca-bd_CS"/>
</dbReference>
<comment type="caution">
    <text evidence="31">The sequence shown here is derived from an EMBL/GenBank/DDBJ whole genome shotgun (WGS) entry which is preliminary data.</text>
</comment>
<keyword evidence="9" id="KW-0153">Cholesterol metabolism</keyword>
<organism evidence="31 32">
    <name type="scientific">Conger conger</name>
    <name type="common">Conger eel</name>
    <name type="synonym">Muraena conger</name>
    <dbReference type="NCBI Taxonomy" id="82655"/>
    <lineage>
        <taxon>Eukaryota</taxon>
        <taxon>Metazoa</taxon>
        <taxon>Chordata</taxon>
        <taxon>Craniata</taxon>
        <taxon>Vertebrata</taxon>
        <taxon>Euteleostomi</taxon>
        <taxon>Actinopterygii</taxon>
        <taxon>Neopterygii</taxon>
        <taxon>Teleostei</taxon>
        <taxon>Anguilliformes</taxon>
        <taxon>Congridae</taxon>
        <taxon>Conger</taxon>
    </lineage>
</organism>
<evidence type="ECO:0000256" key="9">
    <source>
        <dbReference type="ARBA" id="ARBA00022548"/>
    </source>
</evidence>
<feature type="compositionally biased region" description="Low complexity" evidence="27">
    <location>
        <begin position="807"/>
        <end position="842"/>
    </location>
</feature>
<dbReference type="InterPro" id="IPR051221">
    <property type="entry name" value="LDLR-related"/>
</dbReference>
<feature type="repeat" description="LDL-receptor class B" evidence="26">
    <location>
        <begin position="444"/>
        <end position="490"/>
    </location>
</feature>
<dbReference type="SMART" id="SM00181">
    <property type="entry name" value="EGF"/>
    <property type="match status" value="6"/>
</dbReference>
<evidence type="ECO:0000256" key="8">
    <source>
        <dbReference type="ARBA" id="ARBA00022536"/>
    </source>
</evidence>
<keyword evidence="10" id="KW-0254">Endocytosis</keyword>
<dbReference type="InterPro" id="IPR011042">
    <property type="entry name" value="6-blade_b-propeller_TolB-like"/>
</dbReference>
<dbReference type="Proteomes" id="UP001152803">
    <property type="component" value="Unassembled WGS sequence"/>
</dbReference>
<comment type="caution">
    <text evidence="24">Lacks conserved residue(s) required for the propagation of feature annotation.</text>
</comment>
<dbReference type="SUPFAM" id="SSF57424">
    <property type="entry name" value="LDL receptor-like module"/>
    <property type="match status" value="7"/>
</dbReference>
<dbReference type="Pfam" id="PF07645">
    <property type="entry name" value="EGF_CA"/>
    <property type="match status" value="1"/>
</dbReference>
<feature type="chain" id="PRO_5040231529" description="EGF-like domain-containing protein" evidence="29">
    <location>
        <begin position="30"/>
        <end position="960"/>
    </location>
</feature>
<keyword evidence="13" id="KW-0677">Repeat</keyword>
<keyword evidence="8 24" id="KW-0245">EGF-like domain</keyword>
<evidence type="ECO:0000256" key="6">
    <source>
        <dbReference type="ARBA" id="ARBA00022475"/>
    </source>
</evidence>
<dbReference type="FunFam" id="4.10.400.10:FF:000030">
    <property type="entry name" value="Sortilin related receptor 1"/>
    <property type="match status" value="1"/>
</dbReference>
<feature type="repeat" description="LDL-receptor class B" evidence="26">
    <location>
        <begin position="491"/>
        <end position="533"/>
    </location>
</feature>
<dbReference type="GO" id="GO:0042562">
    <property type="term" value="F:hormone binding"/>
    <property type="evidence" value="ECO:0007669"/>
    <property type="project" value="TreeGrafter"/>
</dbReference>
<dbReference type="InterPro" id="IPR009030">
    <property type="entry name" value="Growth_fac_rcpt_cys_sf"/>
</dbReference>
<dbReference type="SMART" id="SM00192">
    <property type="entry name" value="LDLa"/>
    <property type="match status" value="7"/>
</dbReference>
<evidence type="ECO:0000256" key="26">
    <source>
        <dbReference type="PROSITE-ProRule" id="PRU00461"/>
    </source>
</evidence>
<evidence type="ECO:0000256" key="5">
    <source>
        <dbReference type="ARBA" id="ARBA00022448"/>
    </source>
</evidence>
<evidence type="ECO:0000256" key="29">
    <source>
        <dbReference type="SAM" id="SignalP"/>
    </source>
</evidence>
<feature type="disulfide bond" evidence="25">
    <location>
        <begin position="153"/>
        <end position="165"/>
    </location>
</feature>
<keyword evidence="17 28" id="KW-0472">Membrane</keyword>
<dbReference type="Pfam" id="PF00057">
    <property type="entry name" value="Ldl_recept_a"/>
    <property type="match status" value="7"/>
</dbReference>
<dbReference type="InterPro" id="IPR001881">
    <property type="entry name" value="EGF-like_Ca-bd_dom"/>
</dbReference>
<evidence type="ECO:0000256" key="12">
    <source>
        <dbReference type="ARBA" id="ARBA00022710"/>
    </source>
</evidence>
<dbReference type="GO" id="GO:0006898">
    <property type="term" value="P:receptor-mediated endocytosis"/>
    <property type="evidence" value="ECO:0007669"/>
    <property type="project" value="TreeGrafter"/>
</dbReference>
<dbReference type="Pfam" id="PF14670">
    <property type="entry name" value="FXa_inhibition"/>
    <property type="match status" value="2"/>
</dbReference>
<keyword evidence="12" id="KW-0427">LDL</keyword>
<feature type="compositionally biased region" description="Low complexity" evidence="27">
    <location>
        <begin position="729"/>
        <end position="752"/>
    </location>
</feature>
<dbReference type="PRINTS" id="PR00261">
    <property type="entry name" value="LDLRECEPTOR"/>
</dbReference>
<comment type="subcellular location">
    <subcellularLocation>
        <location evidence="1">Cell membrane</location>
        <topology evidence="1">Single-pass type I membrane protein</topology>
    </subcellularLocation>
    <subcellularLocation>
        <location evidence="2">Membrane</location>
        <location evidence="2">Clathrin-coated pit</location>
    </subcellularLocation>
    <subcellularLocation>
        <location evidence="3">Secreted</location>
    </subcellularLocation>
</comment>
<feature type="disulfide bond" evidence="25">
    <location>
        <begin position="259"/>
        <end position="274"/>
    </location>
</feature>
<evidence type="ECO:0000256" key="27">
    <source>
        <dbReference type="SAM" id="MobiDB-lite"/>
    </source>
</evidence>
<keyword evidence="32" id="KW-1185">Reference proteome</keyword>
<dbReference type="FunFam" id="2.10.25.10:FF:000052">
    <property type="entry name" value="low-density lipoprotein receptor isoform X1"/>
    <property type="match status" value="1"/>
</dbReference>
<keyword evidence="19" id="KW-1207">Sterol metabolism</keyword>
<evidence type="ECO:0000256" key="19">
    <source>
        <dbReference type="ARBA" id="ARBA00023166"/>
    </source>
</evidence>
<feature type="repeat" description="LDL-receptor class B" evidence="26">
    <location>
        <begin position="534"/>
        <end position="577"/>
    </location>
</feature>
<dbReference type="FunFam" id="2.10.25.10:FF:000009">
    <property type="entry name" value="Low-density lipoprotein receptor isoform 1"/>
    <property type="match status" value="1"/>
</dbReference>
<evidence type="ECO:0000256" key="15">
    <source>
        <dbReference type="ARBA" id="ARBA00023055"/>
    </source>
</evidence>
<dbReference type="CDD" id="cd00054">
    <property type="entry name" value="EGF_CA"/>
    <property type="match status" value="1"/>
</dbReference>
<keyword evidence="5" id="KW-0813">Transport</keyword>
<dbReference type="InterPro" id="IPR049883">
    <property type="entry name" value="NOTCH1_EGF-like"/>
</dbReference>
<feature type="disulfide bond" evidence="24">
    <location>
        <begin position="362"/>
        <end position="372"/>
    </location>
</feature>
<evidence type="ECO:0000256" key="25">
    <source>
        <dbReference type="PROSITE-ProRule" id="PRU00124"/>
    </source>
</evidence>
<evidence type="ECO:0000259" key="30">
    <source>
        <dbReference type="PROSITE" id="PS50026"/>
    </source>
</evidence>
<feature type="repeat" description="LDL-receptor class B" evidence="26">
    <location>
        <begin position="578"/>
        <end position="622"/>
    </location>
</feature>
<feature type="domain" description="EGF-like" evidence="30">
    <location>
        <begin position="318"/>
        <end position="357"/>
    </location>
</feature>
<evidence type="ECO:0000256" key="4">
    <source>
        <dbReference type="ARBA" id="ARBA00009939"/>
    </source>
</evidence>
<dbReference type="Gene3D" id="4.10.400.10">
    <property type="entry name" value="Low-density Lipoprotein Receptor"/>
    <property type="match status" value="7"/>
</dbReference>
<dbReference type="GO" id="GO:0005509">
    <property type="term" value="F:calcium ion binding"/>
    <property type="evidence" value="ECO:0007669"/>
    <property type="project" value="InterPro"/>
</dbReference>
<evidence type="ECO:0000256" key="11">
    <source>
        <dbReference type="ARBA" id="ARBA00022692"/>
    </source>
</evidence>
<keyword evidence="15" id="KW-0445">Lipid transport</keyword>
<keyword evidence="6" id="KW-1003">Cell membrane</keyword>
<evidence type="ECO:0000256" key="16">
    <source>
        <dbReference type="ARBA" id="ARBA00023098"/>
    </source>
</evidence>
<feature type="disulfide bond" evidence="25">
    <location>
        <begin position="160"/>
        <end position="178"/>
    </location>
</feature>
<protein>
    <recommendedName>
        <fullName evidence="30">EGF-like domain-containing protein</fullName>
    </recommendedName>
</protein>
<evidence type="ECO:0000256" key="23">
    <source>
        <dbReference type="ARBA" id="ARBA00023221"/>
    </source>
</evidence>
<feature type="disulfide bond" evidence="25">
    <location>
        <begin position="208"/>
        <end position="226"/>
    </location>
</feature>
<dbReference type="PROSITE" id="PS00010">
    <property type="entry name" value="ASX_HYDROXYL"/>
    <property type="match status" value="2"/>
</dbReference>